<sequence length="134" mass="15061">MRGWITPAMATRLNPYRNIFFAVAIISVVFSILIVVENVFFLSATGNRNVFLLLLPYLLSWALVTVACVFARVAFLLRASNVKCDILRLSINKKEGESTETNVVFFFLDLNRAARPFIPISERIGTKLMMPGST</sequence>
<keyword evidence="1" id="KW-0472">Membrane</keyword>
<gene>
    <name evidence="2" type="primary">Acey_s0003.g1627</name>
    <name evidence="2" type="synonym">Acey-ZC84.7</name>
    <name evidence="2" type="ORF">Y032_0003g1627</name>
</gene>
<accession>A0A016VYY1</accession>
<protein>
    <submittedName>
        <fullName evidence="2">Uncharacterized protein</fullName>
    </submittedName>
</protein>
<name>A0A016VYY1_9BILA</name>
<keyword evidence="1" id="KW-1133">Transmembrane helix</keyword>
<dbReference type="AlphaFoldDB" id="A0A016VYY1"/>
<feature type="transmembrane region" description="Helical" evidence="1">
    <location>
        <begin position="20"/>
        <end position="42"/>
    </location>
</feature>
<reference evidence="3" key="1">
    <citation type="journal article" date="2015" name="Nat. Genet.">
        <title>The genome and transcriptome of the zoonotic hookworm Ancylostoma ceylanicum identify infection-specific gene families.</title>
        <authorList>
            <person name="Schwarz E.M."/>
            <person name="Hu Y."/>
            <person name="Antoshechkin I."/>
            <person name="Miller M.M."/>
            <person name="Sternberg P.W."/>
            <person name="Aroian R.V."/>
        </authorList>
    </citation>
    <scope>NUCLEOTIDE SEQUENCE</scope>
    <source>
        <strain evidence="3">HY135</strain>
    </source>
</reference>
<feature type="transmembrane region" description="Helical" evidence="1">
    <location>
        <begin position="54"/>
        <end position="77"/>
    </location>
</feature>
<dbReference type="OrthoDB" id="5782117at2759"/>
<organism evidence="2 3">
    <name type="scientific">Ancylostoma ceylanicum</name>
    <dbReference type="NCBI Taxonomy" id="53326"/>
    <lineage>
        <taxon>Eukaryota</taxon>
        <taxon>Metazoa</taxon>
        <taxon>Ecdysozoa</taxon>
        <taxon>Nematoda</taxon>
        <taxon>Chromadorea</taxon>
        <taxon>Rhabditida</taxon>
        <taxon>Rhabditina</taxon>
        <taxon>Rhabditomorpha</taxon>
        <taxon>Strongyloidea</taxon>
        <taxon>Ancylostomatidae</taxon>
        <taxon>Ancylostomatinae</taxon>
        <taxon>Ancylostoma</taxon>
    </lineage>
</organism>
<dbReference type="Proteomes" id="UP000024635">
    <property type="component" value="Unassembled WGS sequence"/>
</dbReference>
<evidence type="ECO:0000313" key="2">
    <source>
        <dbReference type="EMBL" id="EYC32521.1"/>
    </source>
</evidence>
<comment type="caution">
    <text evidence="2">The sequence shown here is derived from an EMBL/GenBank/DDBJ whole genome shotgun (WGS) entry which is preliminary data.</text>
</comment>
<evidence type="ECO:0000313" key="3">
    <source>
        <dbReference type="Proteomes" id="UP000024635"/>
    </source>
</evidence>
<keyword evidence="3" id="KW-1185">Reference proteome</keyword>
<keyword evidence="1" id="KW-0812">Transmembrane</keyword>
<evidence type="ECO:0000256" key="1">
    <source>
        <dbReference type="SAM" id="Phobius"/>
    </source>
</evidence>
<dbReference type="EMBL" id="JARK01001339">
    <property type="protein sequence ID" value="EYC32521.1"/>
    <property type="molecule type" value="Genomic_DNA"/>
</dbReference>
<proteinExistence type="predicted"/>